<evidence type="ECO:0000313" key="3">
    <source>
        <dbReference type="Proteomes" id="UP000077384"/>
    </source>
</evidence>
<organism evidence="1 3">
    <name type="scientific">Clostridium coskatii</name>
    <dbReference type="NCBI Taxonomy" id="1705578"/>
    <lineage>
        <taxon>Bacteria</taxon>
        <taxon>Bacillati</taxon>
        <taxon>Bacillota</taxon>
        <taxon>Clostridia</taxon>
        <taxon>Eubacteriales</taxon>
        <taxon>Clostridiaceae</taxon>
        <taxon>Clostridium</taxon>
    </lineage>
</organism>
<dbReference type="AlphaFoldDB" id="A0A162JEM9"/>
<evidence type="ECO:0000313" key="2">
    <source>
        <dbReference type="EMBL" id="OBR96657.1"/>
    </source>
</evidence>
<reference evidence="2 4" key="2">
    <citation type="journal article" date="2016" name="Front. Microbiol.">
        <title>Industrial Acetogenic Biocatalysts: A Comparative Metabolic and Genomic Analysis.</title>
        <authorList>
            <person name="Bengelsdorf F."/>
            <person name="Poehlein A."/>
            <person name="Sonja S."/>
            <person name="Erz C."/>
            <person name="Hummel T."/>
            <person name="Hoffmeister S."/>
            <person name="Daniel R."/>
            <person name="Durre P."/>
        </authorList>
    </citation>
    <scope>NUCLEOTIDE SEQUENCE [LARGE SCALE GENOMIC DNA]</scope>
    <source>
        <strain evidence="2 4">PTA-10522</strain>
    </source>
</reference>
<dbReference type="Proteomes" id="UP000093694">
    <property type="component" value="Unassembled WGS sequence"/>
</dbReference>
<reference evidence="1 3" key="1">
    <citation type="journal article" date="2015" name="Biotechnol. Bioeng.">
        <title>Genome sequence and phenotypic characterization of Caulobacter segnis.</title>
        <authorList>
            <person name="Patel S."/>
            <person name="Fletcher B."/>
            <person name="Scott D.C."/>
            <person name="Ely B."/>
        </authorList>
    </citation>
    <scope>NUCLEOTIDE SEQUENCE [LARGE SCALE GENOMIC DNA]</scope>
    <source>
        <strain evidence="1 3">PS02</strain>
    </source>
</reference>
<evidence type="ECO:0000313" key="4">
    <source>
        <dbReference type="Proteomes" id="UP000093694"/>
    </source>
</evidence>
<comment type="caution">
    <text evidence="1">The sequence shown here is derived from an EMBL/GenBank/DDBJ whole genome shotgun (WGS) entry which is preliminary data.</text>
</comment>
<name>A0A162JEM9_9CLOT</name>
<dbReference type="EMBL" id="LITQ01000008">
    <property type="protein sequence ID" value="OAA94095.1"/>
    <property type="molecule type" value="Genomic_DNA"/>
</dbReference>
<evidence type="ECO:0000313" key="1">
    <source>
        <dbReference type="EMBL" id="OAA94095.1"/>
    </source>
</evidence>
<dbReference type="EMBL" id="LROR01000032">
    <property type="protein sequence ID" value="OBR96657.1"/>
    <property type="molecule type" value="Genomic_DNA"/>
</dbReference>
<accession>A0A162JEM9</accession>
<dbReference type="PATRIC" id="fig|1705578.3.peg.3660"/>
<proteinExistence type="predicted"/>
<gene>
    <name evidence="2" type="ORF">CLCOS_08190</name>
    <name evidence="1" type="ORF">WX73_03665</name>
</gene>
<protein>
    <submittedName>
        <fullName evidence="1">Uncharacterized protein</fullName>
    </submittedName>
</protein>
<sequence length="149" mass="17513">MKNHIRDYATAAFRFYAKQSMSADKYKKKIYDEALEEYQRKQKGSGVSCPTEAAIMRAEKAVNKKLAEIRDMEAVELTISELRIKTQGRAIVQAIKLVYFKDVDKELKRGDIHTRVHEAELYIPASERWIYNWLREARKLFAEKRGLRI</sequence>
<dbReference type="Proteomes" id="UP000077384">
    <property type="component" value="Unassembled WGS sequence"/>
</dbReference>
<dbReference type="RefSeq" id="WP_063600484.1">
    <property type="nucleotide sequence ID" value="NZ_LITQ01000008.1"/>
</dbReference>
<keyword evidence="4" id="KW-1185">Reference proteome</keyword>